<protein>
    <submittedName>
        <fullName evidence="2">HNH endonuclease</fullName>
    </submittedName>
</protein>
<keyword evidence="3" id="KW-1185">Reference proteome</keyword>
<proteinExistence type="predicted"/>
<dbReference type="Proteomes" id="UP000262939">
    <property type="component" value="Unassembled WGS sequence"/>
</dbReference>
<keyword evidence="2" id="KW-0540">Nuclease</keyword>
<evidence type="ECO:0000313" key="3">
    <source>
        <dbReference type="Proteomes" id="UP000262939"/>
    </source>
</evidence>
<comment type="caution">
    <text evidence="2">The sequence shown here is derived from an EMBL/GenBank/DDBJ whole genome shotgun (WGS) entry which is preliminary data.</text>
</comment>
<dbReference type="EMBL" id="QVTD01000003">
    <property type="protein sequence ID" value="RFU65120.1"/>
    <property type="molecule type" value="Genomic_DNA"/>
</dbReference>
<name>A0A372LFQ6_9BACI</name>
<evidence type="ECO:0000259" key="1">
    <source>
        <dbReference type="Pfam" id="PF13391"/>
    </source>
</evidence>
<dbReference type="AlphaFoldDB" id="A0A372LFQ6"/>
<sequence>MDALAEEDGWQAWSVIHFYGFDGNSKAKYPKLTFRKIEDNVLKVNVEDLEEFHLANYDDGEILRKITFNENDFKDVLHTIKARQGQYKLRKALLQNYRSKCALCSINDPKLLITSHIKRWSTATADERNDTNNSIMLCKLHDGLFEHGYISLTDDYQVLYSQNFDFKGQRISTNLSFTLPKEDYPSNIFLREHRLMHGYE</sequence>
<dbReference type="Pfam" id="PF13391">
    <property type="entry name" value="HNH_2"/>
    <property type="match status" value="1"/>
</dbReference>
<feature type="domain" description="HNH nuclease" evidence="1">
    <location>
        <begin position="101"/>
        <end position="152"/>
    </location>
</feature>
<reference evidence="2 3" key="1">
    <citation type="submission" date="2018-08" db="EMBL/GenBank/DDBJ databases">
        <title>Bacillus chawlae sp. nov., Bacillus glennii sp. nov., and Bacillus saganii sp. nov. Isolated from the Vehicle Assembly Building at Kennedy Space Center where the Viking Spacecraft were Assembled.</title>
        <authorList>
            <person name="Seuylemezian A."/>
            <person name="Vaishampayan P."/>
        </authorList>
    </citation>
    <scope>NUCLEOTIDE SEQUENCE [LARGE SCALE GENOMIC DNA]</scope>
    <source>
        <strain evidence="2 3">V44-8</strain>
    </source>
</reference>
<keyword evidence="2" id="KW-0255">Endonuclease</keyword>
<gene>
    <name evidence="2" type="ORF">D0466_04205</name>
</gene>
<keyword evidence="2" id="KW-0378">Hydrolase</keyword>
<dbReference type="GO" id="GO:0004519">
    <property type="term" value="F:endonuclease activity"/>
    <property type="evidence" value="ECO:0007669"/>
    <property type="project" value="UniProtKB-KW"/>
</dbReference>
<organism evidence="2 3">
    <name type="scientific">Peribacillus glennii</name>
    <dbReference type="NCBI Taxonomy" id="2303991"/>
    <lineage>
        <taxon>Bacteria</taxon>
        <taxon>Bacillati</taxon>
        <taxon>Bacillota</taxon>
        <taxon>Bacilli</taxon>
        <taxon>Bacillales</taxon>
        <taxon>Bacillaceae</taxon>
        <taxon>Peribacillus</taxon>
    </lineage>
</organism>
<accession>A0A372LFQ6</accession>
<dbReference type="InterPro" id="IPR003615">
    <property type="entry name" value="HNH_nuc"/>
</dbReference>
<evidence type="ECO:0000313" key="2">
    <source>
        <dbReference type="EMBL" id="RFU65120.1"/>
    </source>
</evidence>